<dbReference type="EMBL" id="JACBZT010000001">
    <property type="protein sequence ID" value="NYJ04239.1"/>
    <property type="molecule type" value="Genomic_DNA"/>
</dbReference>
<feature type="chain" id="PRO_5039569760" description="Tat (Twin-arginine translocation) pathway signal sequence" evidence="1">
    <location>
        <begin position="23"/>
        <end position="159"/>
    </location>
</feature>
<sequence length="159" mass="15436">MVASTPLSSLAFSRRTLLAASAAGLGVLLVGCTSDGKAPVTAQQADQLAGQVAAQEALVDAFAAAAAADSALGGAVADQATQVQQQLDRLRAAAPGPSASAASSAAAVPAGQDPRAWLRTQVAATADSHAKACLDQIGARAALLGSIAAGLRGMDGTFA</sequence>
<keyword evidence="3" id="KW-1185">Reference proteome</keyword>
<keyword evidence="1" id="KW-0732">Signal</keyword>
<feature type="signal peptide" evidence="1">
    <location>
        <begin position="1"/>
        <end position="22"/>
    </location>
</feature>
<proteinExistence type="predicted"/>
<dbReference type="InterPro" id="IPR006311">
    <property type="entry name" value="TAT_signal"/>
</dbReference>
<comment type="caution">
    <text evidence="2">The sequence shown here is derived from an EMBL/GenBank/DDBJ whole genome shotgun (WGS) entry which is preliminary data.</text>
</comment>
<dbReference type="RefSeq" id="WP_179714979.1">
    <property type="nucleotide sequence ID" value="NZ_JACBZT010000001.1"/>
</dbReference>
<evidence type="ECO:0000256" key="1">
    <source>
        <dbReference type="SAM" id="SignalP"/>
    </source>
</evidence>
<name>A0A853CAQ1_9ACTN</name>
<dbReference type="PROSITE" id="PS51318">
    <property type="entry name" value="TAT"/>
    <property type="match status" value="1"/>
</dbReference>
<gene>
    <name evidence="2" type="ORF">GGQ55_000517</name>
</gene>
<dbReference type="Proteomes" id="UP000541969">
    <property type="component" value="Unassembled WGS sequence"/>
</dbReference>
<dbReference type="AlphaFoldDB" id="A0A853CAQ1"/>
<evidence type="ECO:0008006" key="4">
    <source>
        <dbReference type="Google" id="ProtNLM"/>
    </source>
</evidence>
<protein>
    <recommendedName>
        <fullName evidence="4">Tat (Twin-arginine translocation) pathway signal sequence</fullName>
    </recommendedName>
</protein>
<evidence type="ECO:0000313" key="3">
    <source>
        <dbReference type="Proteomes" id="UP000541969"/>
    </source>
</evidence>
<reference evidence="2 3" key="1">
    <citation type="submission" date="2020-07" db="EMBL/GenBank/DDBJ databases">
        <title>Sequencing the genomes of 1000 actinobacteria strains.</title>
        <authorList>
            <person name="Klenk H.-P."/>
        </authorList>
    </citation>
    <scope>NUCLEOTIDE SEQUENCE [LARGE SCALE GENOMIC DNA]</scope>
    <source>
        <strain evidence="2 3">DSM 104001</strain>
    </source>
</reference>
<accession>A0A853CAQ1</accession>
<evidence type="ECO:0000313" key="2">
    <source>
        <dbReference type="EMBL" id="NYJ04239.1"/>
    </source>
</evidence>
<organism evidence="2 3">
    <name type="scientific">Petropleomorpha daqingensis</name>
    <dbReference type="NCBI Taxonomy" id="2026353"/>
    <lineage>
        <taxon>Bacteria</taxon>
        <taxon>Bacillati</taxon>
        <taxon>Actinomycetota</taxon>
        <taxon>Actinomycetes</taxon>
        <taxon>Geodermatophilales</taxon>
        <taxon>Geodermatophilaceae</taxon>
        <taxon>Petropleomorpha</taxon>
    </lineage>
</organism>